<sequence length="458" mass="51516">MTHIGGGQLDLLSGYDNVLVVNDLGETLYYDIADLSILVKLGHRPEDFIGRNILSFYTNLDATNSTVMTVLRTGQAMTNIEQRLITKTGSAYTCKSSTYPIEDGGKVIGAIEFSTHYFDKDDLEHVEAYAGHPIYRKNGTQYTIDDVIATSPIMTALKERLPRLAKSDTSILLYGKTGTGKNVIAQSIHNLSNRFAKPFVALDCGGLAGEAVDRVLFGIESQDVTGSVSIPGIFEKAHGGTLFLDEVNVLPQEMQARLLKAIGDKRIRRVGGTEEIPVNLRIISAMNEDPEELIRNQQLREDFYYRLAVLQVKLPELKDRREDIQPFVDYFIHFYNKRMDMHVLDVEIGLKERFMTYEWPGNIRELRNVIEAAFHHVSGAMITAEDVPLIGNRHTELSETSEQSMRTGNLRDAIDEFERSLIENEYKKASGVLAETARQLGVSKQSLKYKLDKYGLRI</sequence>
<dbReference type="Gene3D" id="3.40.50.300">
    <property type="entry name" value="P-loop containing nucleotide triphosphate hydrolases"/>
    <property type="match status" value="1"/>
</dbReference>
<comment type="caution">
    <text evidence="7">The sequence shown here is derived from an EMBL/GenBank/DDBJ whole genome shotgun (WGS) entry which is preliminary data.</text>
</comment>
<dbReference type="Gene3D" id="3.30.450.20">
    <property type="entry name" value="PAS domain"/>
    <property type="match status" value="1"/>
</dbReference>
<dbReference type="SUPFAM" id="SSF52540">
    <property type="entry name" value="P-loop containing nucleoside triphosphate hydrolases"/>
    <property type="match status" value="1"/>
</dbReference>
<dbReference type="InterPro" id="IPR002078">
    <property type="entry name" value="Sigma_54_int"/>
</dbReference>
<dbReference type="SUPFAM" id="SSF46689">
    <property type="entry name" value="Homeodomain-like"/>
    <property type="match status" value="1"/>
</dbReference>
<proteinExistence type="predicted"/>
<evidence type="ECO:0000256" key="3">
    <source>
        <dbReference type="ARBA" id="ARBA00023015"/>
    </source>
</evidence>
<dbReference type="Pfam" id="PF00158">
    <property type="entry name" value="Sigma54_activat"/>
    <property type="match status" value="1"/>
</dbReference>
<dbReference type="InterPro" id="IPR002197">
    <property type="entry name" value="HTH_Fis"/>
</dbReference>
<evidence type="ECO:0000256" key="2">
    <source>
        <dbReference type="ARBA" id="ARBA00022840"/>
    </source>
</evidence>
<dbReference type="PROSITE" id="PS50045">
    <property type="entry name" value="SIGMA54_INTERACT_4"/>
    <property type="match status" value="1"/>
</dbReference>
<dbReference type="Proteomes" id="UP000659496">
    <property type="component" value="Unassembled WGS sequence"/>
</dbReference>
<dbReference type="RefSeq" id="WP_191690241.1">
    <property type="nucleotide sequence ID" value="NZ_JACSQY010000007.1"/>
</dbReference>
<dbReference type="PANTHER" id="PTHR32071:SF74">
    <property type="entry name" value="TRANSCRIPTIONAL ACTIVATOR ROCR"/>
    <property type="match status" value="1"/>
</dbReference>
<dbReference type="SUPFAM" id="SSF55785">
    <property type="entry name" value="PYP-like sensor domain (PAS domain)"/>
    <property type="match status" value="1"/>
</dbReference>
<keyword evidence="8" id="KW-1185">Reference proteome</keyword>
<gene>
    <name evidence="7" type="ORF">H9659_10530</name>
</gene>
<dbReference type="SMART" id="SM00382">
    <property type="entry name" value="AAA"/>
    <property type="match status" value="1"/>
</dbReference>
<dbReference type="InterPro" id="IPR025943">
    <property type="entry name" value="Sigma_54_int_dom_ATP-bd_2"/>
</dbReference>
<dbReference type="PRINTS" id="PR01590">
    <property type="entry name" value="HTHFIS"/>
</dbReference>
<dbReference type="PROSITE" id="PS00688">
    <property type="entry name" value="SIGMA54_INTERACT_3"/>
    <property type="match status" value="1"/>
</dbReference>
<protein>
    <submittedName>
        <fullName evidence="7">Sigma 54-interacting transcriptional regulator</fullName>
    </submittedName>
</protein>
<dbReference type="InterPro" id="IPR058031">
    <property type="entry name" value="AAA_lid_NorR"/>
</dbReference>
<keyword evidence="4" id="KW-0238">DNA-binding</keyword>
<evidence type="ECO:0000256" key="5">
    <source>
        <dbReference type="ARBA" id="ARBA00023163"/>
    </source>
</evidence>
<feature type="domain" description="Sigma-54 factor interaction" evidence="6">
    <location>
        <begin position="147"/>
        <end position="375"/>
    </location>
</feature>
<dbReference type="InterPro" id="IPR035965">
    <property type="entry name" value="PAS-like_dom_sf"/>
</dbReference>
<evidence type="ECO:0000313" key="8">
    <source>
        <dbReference type="Proteomes" id="UP000659496"/>
    </source>
</evidence>
<dbReference type="InterPro" id="IPR027417">
    <property type="entry name" value="P-loop_NTPase"/>
</dbReference>
<keyword evidence="5" id="KW-0804">Transcription</keyword>
<dbReference type="InterPro" id="IPR003593">
    <property type="entry name" value="AAA+_ATPase"/>
</dbReference>
<evidence type="ECO:0000256" key="1">
    <source>
        <dbReference type="ARBA" id="ARBA00022741"/>
    </source>
</evidence>
<organism evidence="7 8">
    <name type="scientific">Sporosarcina gallistercoris</name>
    <dbReference type="NCBI Taxonomy" id="2762245"/>
    <lineage>
        <taxon>Bacteria</taxon>
        <taxon>Bacillati</taxon>
        <taxon>Bacillota</taxon>
        <taxon>Bacilli</taxon>
        <taxon>Bacillales</taxon>
        <taxon>Caryophanaceae</taxon>
        <taxon>Sporosarcina</taxon>
    </lineage>
</organism>
<evidence type="ECO:0000313" key="7">
    <source>
        <dbReference type="EMBL" id="MBD7908766.1"/>
    </source>
</evidence>
<dbReference type="Gene3D" id="1.10.8.60">
    <property type="match status" value="1"/>
</dbReference>
<dbReference type="InterPro" id="IPR025944">
    <property type="entry name" value="Sigma_54_int_dom_CS"/>
</dbReference>
<keyword evidence="3" id="KW-0805">Transcription regulation</keyword>
<evidence type="ECO:0000259" key="6">
    <source>
        <dbReference type="PROSITE" id="PS50045"/>
    </source>
</evidence>
<keyword evidence="1" id="KW-0547">Nucleotide-binding</keyword>
<dbReference type="EMBL" id="JACSQY010000007">
    <property type="protein sequence ID" value="MBD7908766.1"/>
    <property type="molecule type" value="Genomic_DNA"/>
</dbReference>
<dbReference type="Pfam" id="PF25601">
    <property type="entry name" value="AAA_lid_14"/>
    <property type="match status" value="1"/>
</dbReference>
<reference evidence="7 8" key="1">
    <citation type="submission" date="2020-08" db="EMBL/GenBank/DDBJ databases">
        <title>A Genomic Blueprint of the Chicken Gut Microbiome.</title>
        <authorList>
            <person name="Gilroy R."/>
            <person name="Ravi A."/>
            <person name="Getino M."/>
            <person name="Pursley I."/>
            <person name="Horton D.L."/>
            <person name="Alikhan N.-F."/>
            <person name="Baker D."/>
            <person name="Gharbi K."/>
            <person name="Hall N."/>
            <person name="Watson M."/>
            <person name="Adriaenssens E.M."/>
            <person name="Foster-Nyarko E."/>
            <person name="Jarju S."/>
            <person name="Secka A."/>
            <person name="Antonio M."/>
            <person name="Oren A."/>
            <person name="Chaudhuri R."/>
            <person name="La Ragione R.M."/>
            <person name="Hildebrand F."/>
            <person name="Pallen M.J."/>
        </authorList>
    </citation>
    <scope>NUCLEOTIDE SEQUENCE [LARGE SCALE GENOMIC DNA]</scope>
    <source>
        <strain evidence="7 8">Sa3CUA8</strain>
    </source>
</reference>
<dbReference type="Pfam" id="PF02954">
    <property type="entry name" value="HTH_8"/>
    <property type="match status" value="1"/>
</dbReference>
<dbReference type="CDD" id="cd00009">
    <property type="entry name" value="AAA"/>
    <property type="match status" value="1"/>
</dbReference>
<keyword evidence="2" id="KW-0067">ATP-binding</keyword>
<dbReference type="Gene3D" id="1.10.10.60">
    <property type="entry name" value="Homeodomain-like"/>
    <property type="match status" value="1"/>
</dbReference>
<accession>A0ABR8PKS8</accession>
<dbReference type="PANTHER" id="PTHR32071">
    <property type="entry name" value="TRANSCRIPTIONAL REGULATORY PROTEIN"/>
    <property type="match status" value="1"/>
</dbReference>
<evidence type="ECO:0000256" key="4">
    <source>
        <dbReference type="ARBA" id="ARBA00023125"/>
    </source>
</evidence>
<name>A0ABR8PKS8_9BACL</name>
<dbReference type="InterPro" id="IPR009057">
    <property type="entry name" value="Homeodomain-like_sf"/>
</dbReference>
<dbReference type="PROSITE" id="PS00676">
    <property type="entry name" value="SIGMA54_INTERACT_2"/>
    <property type="match status" value="1"/>
</dbReference>